<reference evidence="2 3" key="1">
    <citation type="submission" date="2016-10" db="EMBL/GenBank/DDBJ databases">
        <authorList>
            <person name="de Groot N.N."/>
        </authorList>
    </citation>
    <scope>NUCLEOTIDE SEQUENCE [LARGE SCALE GENOMIC DNA]</scope>
    <source>
        <strain evidence="2 3">DSM 25383</strain>
    </source>
</reference>
<feature type="signal peptide" evidence="1">
    <location>
        <begin position="1"/>
        <end position="21"/>
    </location>
</feature>
<organism evidence="2 3">
    <name type="scientific">Alistipes timonensis JC136</name>
    <dbReference type="NCBI Taxonomy" id="1033731"/>
    <lineage>
        <taxon>Bacteria</taxon>
        <taxon>Pseudomonadati</taxon>
        <taxon>Bacteroidota</taxon>
        <taxon>Bacteroidia</taxon>
        <taxon>Bacteroidales</taxon>
        <taxon>Rikenellaceae</taxon>
        <taxon>Alistipes</taxon>
    </lineage>
</organism>
<name>A0A1H4B461_9BACT</name>
<keyword evidence="1" id="KW-0732">Signal</keyword>
<dbReference type="STRING" id="1033731.SAMN05444145_103228"/>
<protein>
    <submittedName>
        <fullName evidence="2">Uncharacterized protein</fullName>
    </submittedName>
</protein>
<feature type="chain" id="PRO_5010158304" evidence="1">
    <location>
        <begin position="22"/>
        <end position="116"/>
    </location>
</feature>
<accession>A0A1H4B461</accession>
<keyword evidence="3" id="KW-1185">Reference proteome</keyword>
<dbReference type="AlphaFoldDB" id="A0A1H4B461"/>
<proteinExistence type="predicted"/>
<evidence type="ECO:0000256" key="1">
    <source>
        <dbReference type="SAM" id="SignalP"/>
    </source>
</evidence>
<sequence>MKMLKYILFLLAGLVCLACNEDEGNPPFAADELYIYDQTAESLTAVVGQEFKLSLIVSPNDGSVECTWLLDEQAIGHSKDLVYTFSQPGTFALRFEAVRGSRAISMRYTLSVTAPN</sequence>
<dbReference type="Proteomes" id="UP000183253">
    <property type="component" value="Unassembled WGS sequence"/>
</dbReference>
<gene>
    <name evidence="2" type="ORF">SAMN05444145_103228</name>
</gene>
<dbReference type="OrthoDB" id="1007440at2"/>
<dbReference type="RefSeq" id="WP_010261719.1">
    <property type="nucleotide sequence ID" value="NZ_CAEG01000010.1"/>
</dbReference>
<evidence type="ECO:0000313" key="3">
    <source>
        <dbReference type="Proteomes" id="UP000183253"/>
    </source>
</evidence>
<evidence type="ECO:0000313" key="2">
    <source>
        <dbReference type="EMBL" id="SEA42887.1"/>
    </source>
</evidence>
<dbReference type="EMBL" id="FNRI01000003">
    <property type="protein sequence ID" value="SEA42887.1"/>
    <property type="molecule type" value="Genomic_DNA"/>
</dbReference>